<dbReference type="GO" id="GO:0016879">
    <property type="term" value="F:ligase activity, forming carbon-nitrogen bonds"/>
    <property type="evidence" value="ECO:0007669"/>
    <property type="project" value="TreeGrafter"/>
</dbReference>
<dbReference type="EMBL" id="CAMXCT010000194">
    <property type="protein sequence ID" value="CAI3975294.1"/>
    <property type="molecule type" value="Genomic_DNA"/>
</dbReference>
<dbReference type="InterPro" id="IPR013651">
    <property type="entry name" value="ATP-grasp_RimK-type"/>
</dbReference>
<evidence type="ECO:0000313" key="3">
    <source>
        <dbReference type="EMBL" id="CAI3975294.1"/>
    </source>
</evidence>
<dbReference type="Proteomes" id="UP001152797">
    <property type="component" value="Unassembled WGS sequence"/>
</dbReference>
<dbReference type="PANTHER" id="PTHR21621:SF0">
    <property type="entry name" value="BETA-CITRYLGLUTAMATE SYNTHASE B-RELATED"/>
    <property type="match status" value="1"/>
</dbReference>
<dbReference type="GO" id="GO:0005737">
    <property type="term" value="C:cytoplasm"/>
    <property type="evidence" value="ECO:0007669"/>
    <property type="project" value="TreeGrafter"/>
</dbReference>
<dbReference type="PANTHER" id="PTHR21621">
    <property type="entry name" value="RIBOSOMAL PROTEIN S6 MODIFICATION PROTEIN"/>
    <property type="match status" value="1"/>
</dbReference>
<evidence type="ECO:0000313" key="5">
    <source>
        <dbReference type="Proteomes" id="UP001152797"/>
    </source>
</evidence>
<dbReference type="GO" id="GO:0046872">
    <property type="term" value="F:metal ion binding"/>
    <property type="evidence" value="ECO:0007669"/>
    <property type="project" value="InterPro"/>
</dbReference>
<dbReference type="Gene3D" id="3.30.470.20">
    <property type="entry name" value="ATP-grasp fold, B domain"/>
    <property type="match status" value="2"/>
</dbReference>
<gene>
    <name evidence="3" type="ORF">C1SCF055_LOCUS3629</name>
</gene>
<evidence type="ECO:0000256" key="1">
    <source>
        <dbReference type="PROSITE-ProRule" id="PRU00409"/>
    </source>
</evidence>
<dbReference type="Pfam" id="PF08443">
    <property type="entry name" value="RimK"/>
    <property type="match status" value="1"/>
</dbReference>
<dbReference type="EMBL" id="CAMXCT020000194">
    <property type="protein sequence ID" value="CAL1128669.1"/>
    <property type="molecule type" value="Genomic_DNA"/>
</dbReference>
<organism evidence="3">
    <name type="scientific">Cladocopium goreaui</name>
    <dbReference type="NCBI Taxonomy" id="2562237"/>
    <lineage>
        <taxon>Eukaryota</taxon>
        <taxon>Sar</taxon>
        <taxon>Alveolata</taxon>
        <taxon>Dinophyceae</taxon>
        <taxon>Suessiales</taxon>
        <taxon>Symbiodiniaceae</taxon>
        <taxon>Cladocopium</taxon>
    </lineage>
</organism>
<evidence type="ECO:0000313" key="4">
    <source>
        <dbReference type="EMBL" id="CAL4762606.1"/>
    </source>
</evidence>
<feature type="domain" description="ATP-grasp" evidence="2">
    <location>
        <begin position="305"/>
        <end position="356"/>
    </location>
</feature>
<reference evidence="4 5" key="2">
    <citation type="submission" date="2024-05" db="EMBL/GenBank/DDBJ databases">
        <authorList>
            <person name="Chen Y."/>
            <person name="Shah S."/>
            <person name="Dougan E. K."/>
            <person name="Thang M."/>
            <person name="Chan C."/>
        </authorList>
    </citation>
    <scope>NUCLEOTIDE SEQUENCE [LARGE SCALE GENOMIC DNA]</scope>
</reference>
<dbReference type="AlphaFoldDB" id="A0A9P1BKY9"/>
<evidence type="ECO:0000259" key="2">
    <source>
        <dbReference type="PROSITE" id="PS50975"/>
    </source>
</evidence>
<keyword evidence="5" id="KW-1185">Reference proteome</keyword>
<dbReference type="OrthoDB" id="417336at2759"/>
<dbReference type="SUPFAM" id="SSF56059">
    <property type="entry name" value="Glutathione synthetase ATP-binding domain-like"/>
    <property type="match status" value="1"/>
</dbReference>
<dbReference type="GO" id="GO:0005524">
    <property type="term" value="F:ATP binding"/>
    <property type="evidence" value="ECO:0007669"/>
    <property type="project" value="UniProtKB-UniRule"/>
</dbReference>
<dbReference type="EMBL" id="CAMXCT030000194">
    <property type="protein sequence ID" value="CAL4762606.1"/>
    <property type="molecule type" value="Genomic_DNA"/>
</dbReference>
<dbReference type="PROSITE" id="PS50975">
    <property type="entry name" value="ATP_GRASP"/>
    <property type="match status" value="1"/>
</dbReference>
<comment type="caution">
    <text evidence="3">The sequence shown here is derived from an EMBL/GenBank/DDBJ whole genome shotgun (WGS) entry which is preliminary data.</text>
</comment>
<protein>
    <submittedName>
        <fullName evidence="4">ATP-grasp domain-containing protein</fullName>
    </submittedName>
</protein>
<keyword evidence="1" id="KW-0547">Nucleotide-binding</keyword>
<proteinExistence type="predicted"/>
<reference evidence="3" key="1">
    <citation type="submission" date="2022-10" db="EMBL/GenBank/DDBJ databases">
        <authorList>
            <person name="Chen Y."/>
            <person name="Dougan E. K."/>
            <person name="Chan C."/>
            <person name="Rhodes N."/>
            <person name="Thang M."/>
        </authorList>
    </citation>
    <scope>NUCLEOTIDE SEQUENCE</scope>
</reference>
<dbReference type="InterPro" id="IPR011761">
    <property type="entry name" value="ATP-grasp"/>
</dbReference>
<sequence>MGYMASALVLSQEKNLRIRQEAEELISSAERHIKHCYSTEPENFQLLPLLRSEWPIWWLTHSVFQHLYPEGPADPKPVDLSTPAPAPLDACWELDGQAKLCPLNKAAWMAVNGVYLLDDQHLQGMAPGLQSSRILQLFCDGRPLHRRATGEALLESLSASIATAEPSWSSVQWWSKQFVALQDPKFSDPSAGAYSASFIGEKVGMYIEETSAGDPYNAEWLQAYLTAFNRMGLQPHLVRRSEEVRAGVLYFWRINQMFGGGQLAGAPGVGLAVAQHLSAFDVSMGAALWPRPETMQFYQDKIALRDLFTRIGVPAPKSWVVQSLQDLEMLMQRGELKDADFPLVLKHPYAASSRGMMSCATSQEVRSVVGQWLQEHQVPCLLQRQLRIARDMRVTYVGGEIIQGYWRVKAAMNDLSSGSAAGSSLDFDTPLEEIAPFVRSFAAATGIDIGGMDIAFPEDAAEGPVVFEVSPIFDLNPEPPAEWRQRPYREYKQTEDYKKRRAENYALCAQKVVEYALQRRGRLFVDIDNTISDAWKRIRRATIPQWPGHSFDAKAHSPEELAKDSPLPGAQGALASLTRDWEVTYLSVRRPSCRANGPLEGLVTEARGAAGAFQAASKWLKEHHFPSYSQLVLVRTSSHGHVYKCNPIPLIFSNIYIYLRAAAPAADPGRIGKEAKQIGIKTLRCFAP</sequence>
<accession>A0A9P1BKY9</accession>
<name>A0A9P1BKY9_9DINO</name>
<keyword evidence="1" id="KW-0067">ATP-binding</keyword>